<dbReference type="EMBL" id="MU152655">
    <property type="protein sequence ID" value="KAF9440294.1"/>
    <property type="molecule type" value="Genomic_DNA"/>
</dbReference>
<comment type="caution">
    <text evidence="2">The sequence shown here is derived from an EMBL/GenBank/DDBJ whole genome shotgun (WGS) entry which is preliminary data.</text>
</comment>
<evidence type="ECO:0000313" key="3">
    <source>
        <dbReference type="Proteomes" id="UP000807342"/>
    </source>
</evidence>
<protein>
    <submittedName>
        <fullName evidence="2">Uncharacterized protein</fullName>
    </submittedName>
</protein>
<evidence type="ECO:0000256" key="1">
    <source>
        <dbReference type="SAM" id="MobiDB-lite"/>
    </source>
</evidence>
<evidence type="ECO:0000313" key="2">
    <source>
        <dbReference type="EMBL" id="KAF9440294.1"/>
    </source>
</evidence>
<dbReference type="AlphaFoldDB" id="A0A9P5WYJ3"/>
<reference evidence="2" key="1">
    <citation type="submission" date="2020-11" db="EMBL/GenBank/DDBJ databases">
        <authorList>
            <consortium name="DOE Joint Genome Institute"/>
            <person name="Ahrendt S."/>
            <person name="Riley R."/>
            <person name="Andreopoulos W."/>
            <person name="Labutti K."/>
            <person name="Pangilinan J."/>
            <person name="Ruiz-Duenas F.J."/>
            <person name="Barrasa J.M."/>
            <person name="Sanchez-Garcia M."/>
            <person name="Camarero S."/>
            <person name="Miyauchi S."/>
            <person name="Serrano A."/>
            <person name="Linde D."/>
            <person name="Babiker R."/>
            <person name="Drula E."/>
            <person name="Ayuso-Fernandez I."/>
            <person name="Pacheco R."/>
            <person name="Padilla G."/>
            <person name="Ferreira P."/>
            <person name="Barriuso J."/>
            <person name="Kellner H."/>
            <person name="Castanera R."/>
            <person name="Alfaro M."/>
            <person name="Ramirez L."/>
            <person name="Pisabarro A.G."/>
            <person name="Kuo A."/>
            <person name="Tritt A."/>
            <person name="Lipzen A."/>
            <person name="He G."/>
            <person name="Yan M."/>
            <person name="Ng V."/>
            <person name="Cullen D."/>
            <person name="Martin F."/>
            <person name="Rosso M.-N."/>
            <person name="Henrissat B."/>
            <person name="Hibbett D."/>
            <person name="Martinez A.T."/>
            <person name="Grigoriev I.V."/>
        </authorList>
    </citation>
    <scope>NUCLEOTIDE SEQUENCE</scope>
    <source>
        <strain evidence="2">MF-IS2</strain>
    </source>
</reference>
<name>A0A9P5WYJ3_9AGAR</name>
<gene>
    <name evidence="2" type="ORF">P691DRAFT_767971</name>
</gene>
<feature type="region of interest" description="Disordered" evidence="1">
    <location>
        <begin position="1"/>
        <end position="37"/>
    </location>
</feature>
<proteinExistence type="predicted"/>
<accession>A0A9P5WYJ3</accession>
<organism evidence="2 3">
    <name type="scientific">Macrolepiota fuliginosa MF-IS2</name>
    <dbReference type="NCBI Taxonomy" id="1400762"/>
    <lineage>
        <taxon>Eukaryota</taxon>
        <taxon>Fungi</taxon>
        <taxon>Dikarya</taxon>
        <taxon>Basidiomycota</taxon>
        <taxon>Agaricomycotina</taxon>
        <taxon>Agaricomycetes</taxon>
        <taxon>Agaricomycetidae</taxon>
        <taxon>Agaricales</taxon>
        <taxon>Agaricineae</taxon>
        <taxon>Agaricaceae</taxon>
        <taxon>Macrolepiota</taxon>
    </lineage>
</organism>
<sequence length="297" mass="31710">MPCKAKSKPASNILNNPHASPHSPNIAQCSASTSPTTSKPSTATQWFLALMNQNFQVLSQFTWADLMAICSTAGKCVQVYEDLLTINFTLVGDHTSPGTYNKQDSDAIISDTEEEEKININAVAYCLSIHGQWCEKNRHIEGDEECNTLINNLRLFAELFDLIPAPHKCPPPPPPCTRPHQDDAPIHWCPPTTPLCACLHQDGALPCPHLHTKDAPPLSPCCLTNSYPHPPPPSIPVTVATLPAAAASIPKPGPKPRPSYASAAAKNLNPAALPFVCGPPCAPVAPPAQAPRASSNP</sequence>
<feature type="compositionally biased region" description="Polar residues" evidence="1">
    <location>
        <begin position="9"/>
        <end position="29"/>
    </location>
</feature>
<keyword evidence="3" id="KW-1185">Reference proteome</keyword>
<dbReference type="Proteomes" id="UP000807342">
    <property type="component" value="Unassembled WGS sequence"/>
</dbReference>